<keyword evidence="1" id="KW-0732">Signal</keyword>
<dbReference type="Proteomes" id="UP000199421">
    <property type="component" value="Unassembled WGS sequence"/>
</dbReference>
<dbReference type="InterPro" id="IPR046863">
    <property type="entry name" value="MbnP-like_dom"/>
</dbReference>
<accession>A0A1H7QLY9</accession>
<dbReference type="AlphaFoldDB" id="A0A1H7QLY9"/>
<proteinExistence type="predicted"/>
<gene>
    <name evidence="3" type="ORF">SAMN05661044_02643</name>
</gene>
<feature type="domain" description="Copper-binding protein MbnP-like" evidence="2">
    <location>
        <begin position="34"/>
        <end position="247"/>
    </location>
</feature>
<feature type="chain" id="PRO_5011794667" description="Copper-binding protein MbnP-like domain-containing protein" evidence="1">
    <location>
        <begin position="19"/>
        <end position="278"/>
    </location>
</feature>
<sequence length="278" mass="30734">MKAIKHIFLLSAMTLLLAACKKNETPAPDSNNVGELSVEFDNIVGNKTLQLNTANYTNASGETFNLSLVQYYVSNLKFTNTQGAEYIVPQDSSYFLILGHDRNSRFAKVNVPEGDYRSVTFTLGVDSIRSTMPVEQRQGVLDPTGGHDGAGMYWGWNSGYIFFKMEGTSSVVASADNKFRYHIGLYGGYDPTTPTLNNIKTITLDLSPGGVAEVRKGYRSNIHLLVDLMKVFNGSPNIDIAQHPTVMVSDFSSVVANNYQHMFSHDHTENGVRNENEL</sequence>
<dbReference type="PROSITE" id="PS51257">
    <property type="entry name" value="PROKAR_LIPOPROTEIN"/>
    <property type="match status" value="1"/>
</dbReference>
<evidence type="ECO:0000313" key="3">
    <source>
        <dbReference type="EMBL" id="SEL48859.1"/>
    </source>
</evidence>
<name>A0A1H7QLY9_OLID1</name>
<dbReference type="Pfam" id="PF20243">
    <property type="entry name" value="MbnP"/>
    <property type="match status" value="1"/>
</dbReference>
<protein>
    <recommendedName>
        <fullName evidence="2">Copper-binding protein MbnP-like domain-containing protein</fullName>
    </recommendedName>
</protein>
<dbReference type="EMBL" id="FOAF01000002">
    <property type="protein sequence ID" value="SEL48859.1"/>
    <property type="molecule type" value="Genomic_DNA"/>
</dbReference>
<organism evidence="3 4">
    <name type="scientific">Olivibacter domesticus</name>
    <name type="common">Pseudosphingobacterium domesticum</name>
    <dbReference type="NCBI Taxonomy" id="407022"/>
    <lineage>
        <taxon>Bacteria</taxon>
        <taxon>Pseudomonadati</taxon>
        <taxon>Bacteroidota</taxon>
        <taxon>Sphingobacteriia</taxon>
        <taxon>Sphingobacteriales</taxon>
        <taxon>Sphingobacteriaceae</taxon>
        <taxon>Olivibacter</taxon>
    </lineage>
</organism>
<feature type="signal peptide" evidence="1">
    <location>
        <begin position="1"/>
        <end position="18"/>
    </location>
</feature>
<evidence type="ECO:0000259" key="2">
    <source>
        <dbReference type="Pfam" id="PF20243"/>
    </source>
</evidence>
<reference evidence="4" key="1">
    <citation type="submission" date="2016-10" db="EMBL/GenBank/DDBJ databases">
        <authorList>
            <person name="Varghese N."/>
            <person name="Submissions S."/>
        </authorList>
    </citation>
    <scope>NUCLEOTIDE SEQUENCE [LARGE SCALE GENOMIC DNA]</scope>
    <source>
        <strain evidence="4">DSM 18733</strain>
    </source>
</reference>
<evidence type="ECO:0000313" key="4">
    <source>
        <dbReference type="Proteomes" id="UP000199421"/>
    </source>
</evidence>
<dbReference type="STRING" id="407022.SAMN05661044_02643"/>
<keyword evidence="4" id="KW-1185">Reference proteome</keyword>
<evidence type="ECO:0000256" key="1">
    <source>
        <dbReference type="SAM" id="SignalP"/>
    </source>
</evidence>
<dbReference type="RefSeq" id="WP_093324959.1">
    <property type="nucleotide sequence ID" value="NZ_FOAF01000002.1"/>
</dbReference>
<dbReference type="OrthoDB" id="1422031at2"/>